<feature type="region of interest" description="Disordered" evidence="2">
    <location>
        <begin position="1"/>
        <end position="36"/>
    </location>
</feature>
<dbReference type="NCBIfam" id="NF033766">
    <property type="entry name" value="choice_anch_G"/>
    <property type="match status" value="1"/>
</dbReference>
<dbReference type="Pfam" id="PF01833">
    <property type="entry name" value="TIG"/>
    <property type="match status" value="9"/>
</dbReference>
<evidence type="ECO:0000256" key="2">
    <source>
        <dbReference type="SAM" id="MobiDB-lite"/>
    </source>
</evidence>
<dbReference type="InterPro" id="IPR014756">
    <property type="entry name" value="Ig_E-set"/>
</dbReference>
<feature type="domain" description="IPT/TIG" evidence="4">
    <location>
        <begin position="548"/>
        <end position="630"/>
    </location>
</feature>
<evidence type="ECO:0000256" key="3">
    <source>
        <dbReference type="SAM" id="Phobius"/>
    </source>
</evidence>
<dbReference type="PANTHER" id="PTHR46769">
    <property type="entry name" value="POLYCYSTIC KIDNEY AND HEPATIC DISEASE 1 (AUTOSOMAL RECESSIVE)-LIKE 1"/>
    <property type="match status" value="1"/>
</dbReference>
<dbReference type="Proteomes" id="UP001218170">
    <property type="component" value="Unassembled WGS sequence"/>
</dbReference>
<feature type="domain" description="IPT/TIG" evidence="4">
    <location>
        <begin position="720"/>
        <end position="801"/>
    </location>
</feature>
<feature type="domain" description="IPT/TIG" evidence="4">
    <location>
        <begin position="1223"/>
        <end position="1307"/>
    </location>
</feature>
<name>A0ABT5SKU4_9MICO</name>
<comment type="caution">
    <text evidence="5">The sequence shown here is derived from an EMBL/GenBank/DDBJ whole genome shotgun (WGS) entry which is preliminary data.</text>
</comment>
<keyword evidence="3" id="KW-1133">Transmembrane helix</keyword>
<feature type="domain" description="IPT/TIG" evidence="4">
    <location>
        <begin position="803"/>
        <end position="887"/>
    </location>
</feature>
<feature type="domain" description="IPT/TIG" evidence="4">
    <location>
        <begin position="889"/>
        <end position="970"/>
    </location>
</feature>
<dbReference type="SMART" id="SM00429">
    <property type="entry name" value="IPT"/>
    <property type="match status" value="9"/>
</dbReference>
<proteinExistence type="predicted"/>
<feature type="compositionally biased region" description="Acidic residues" evidence="2">
    <location>
        <begin position="1"/>
        <end position="10"/>
    </location>
</feature>
<feature type="domain" description="IPT/TIG" evidence="4">
    <location>
        <begin position="1140"/>
        <end position="1221"/>
    </location>
</feature>
<feature type="domain" description="IPT/TIG" evidence="4">
    <location>
        <begin position="632"/>
        <end position="716"/>
    </location>
</feature>
<evidence type="ECO:0000313" key="5">
    <source>
        <dbReference type="EMBL" id="MDD7963450.1"/>
    </source>
</evidence>
<keyword evidence="3" id="KW-0472">Membrane</keyword>
<dbReference type="Gene3D" id="2.60.40.10">
    <property type="entry name" value="Immunoglobulins"/>
    <property type="match status" value="9"/>
</dbReference>
<dbReference type="CDD" id="cd00102">
    <property type="entry name" value="IPT"/>
    <property type="match status" value="8"/>
</dbReference>
<dbReference type="SUPFAM" id="SSF81296">
    <property type="entry name" value="E set domains"/>
    <property type="match status" value="9"/>
</dbReference>
<dbReference type="InterPro" id="IPR013783">
    <property type="entry name" value="Ig-like_fold"/>
</dbReference>
<gene>
    <name evidence="5" type="ORF">PUW80_13930</name>
</gene>
<keyword evidence="1" id="KW-0732">Signal</keyword>
<evidence type="ECO:0000259" key="4">
    <source>
        <dbReference type="SMART" id="SM00429"/>
    </source>
</evidence>
<feature type="domain" description="IPT/TIG" evidence="4">
    <location>
        <begin position="972"/>
        <end position="1053"/>
    </location>
</feature>
<dbReference type="RefSeq" id="WP_274264976.1">
    <property type="nucleotide sequence ID" value="NZ_JAQZCI010000005.1"/>
</dbReference>
<dbReference type="PANTHER" id="PTHR46769:SF2">
    <property type="entry name" value="FIBROCYSTIN-L ISOFORM 2 PRECURSOR-RELATED"/>
    <property type="match status" value="1"/>
</dbReference>
<dbReference type="InterPro" id="IPR052387">
    <property type="entry name" value="Fibrocystin"/>
</dbReference>
<reference evidence="5 6" key="1">
    <citation type="submission" date="2023-02" db="EMBL/GenBank/DDBJ databases">
        <title>Study of novel species of the Microbacterium genus.</title>
        <authorList>
            <person name="Arroyo-Herrera I."/>
            <person name="Roman-Ponce B."/>
            <person name="Vasquez-Murrieta M.S."/>
        </authorList>
    </citation>
    <scope>NUCLEOTIDE SEQUENCE [LARGE SCALE GENOMIC DNA]</scope>
    <source>
        <strain evidence="5 6">NE1TT3</strain>
    </source>
</reference>
<evidence type="ECO:0000313" key="6">
    <source>
        <dbReference type="Proteomes" id="UP001218170"/>
    </source>
</evidence>
<keyword evidence="3" id="KW-0812">Transmembrane</keyword>
<feature type="domain" description="IPT/TIG" evidence="4">
    <location>
        <begin position="1055"/>
        <end position="1138"/>
    </location>
</feature>
<organism evidence="5 6">
    <name type="scientific">Microbacterium thalli</name>
    <dbReference type="NCBI Taxonomy" id="3027921"/>
    <lineage>
        <taxon>Bacteria</taxon>
        <taxon>Bacillati</taxon>
        <taxon>Actinomycetota</taxon>
        <taxon>Actinomycetes</taxon>
        <taxon>Micrococcales</taxon>
        <taxon>Microbacteriaceae</taxon>
        <taxon>Microbacterium</taxon>
    </lineage>
</organism>
<protein>
    <submittedName>
        <fullName evidence="5">IPT/TIG domain-containing protein</fullName>
    </submittedName>
</protein>
<accession>A0ABT5SKU4</accession>
<dbReference type="EMBL" id="JAQZCI010000005">
    <property type="protein sequence ID" value="MDD7963450.1"/>
    <property type="molecule type" value="Genomic_DNA"/>
</dbReference>
<sequence length="1352" mass="132140">MAPFNDEGDPVVEASTGRTMRTKARRGGRAPDRPPRRWLPLIAAGTSLGLAAGSFGAGAAFAAPTDRAESEAVFLSSSGALDLDGVAALAGTYGAFPPATETSNALDVSLLSAIDIGLGLQLFGPNSVISLGAVEQYQRSTAGEAYAATGLLTADGAIAVGDGGAGQNTTLNLTPVLEAVGADGLLSQLSVELGAVSASALATRAADGVTTSGDYQIASGLITANAPALATLAAALDADLTTAGDTVTALGVAGGAIDTTVGGLLGGIDTVLETALGGLVDLEDPAVTTALALDLSGVLETATATPFVSGPVTITLSDGEILIDLDEMYELNNLAPGTEIIDAATLNGEVTAAISDILTTQLPARVGTALTAAVNGADLDITIDSGVAVELPLLPPSVGDLTIEVDGTVGGLLGTPGSAAPVVTADGTILGAPLGPLADPIVGVVVDTILPAVGDLIETVFSTDAVETFVTTAATGAVTTLAPLVDVLGDVVSLTVNVQETPGDFRDPRGFDEGSFTQRALVVGVAPALLGVELNLASATVRAVPLALPADLAIDPTRGPVTGGTETTISGTGLDSVTAVEFGGVPATSFTINADGTITAVTPPQAAAGVVPVAVTNIDGTDASLTFEYFDVTAVDAIAPESGTTLGGDTVTITGTCLTGTTAVLFDGVAGEDLTIVSDTELTVTTPAGTAGAVDVEIVNPTECGGTVVEDGFVYVEPGAPTLTSIVPEGGTELGGTVVTITGEDFTGTTAVTFDGVDAAEFTVISDTVIEATTPPHAPGVVDVVVTNEAGASAPLDFTYVDVAEIDEVSPGSGPEAGGNTVVITGDCFTGATGVTFGGIPATSFTVDSATQITAVVPAGTAGAVDVAVIGAGDCGTAEIPDGYEYVAPPVVTDLDPVTGPETGGTVVTIIGDGFTGTTGVSFGDAEGTDLEVISDTEIRVTTPPGTPGTVPVTIAHPGGEVVAGDFEYLDVPAITSIEPSSGPEDGGTVVTIVGEGFLGATDVTFDGVAGTGLEVVSDTEIRVTTPAHAPALVDVVVVHPNGDSAPFDFTFVAGTEIDAVTPPGGPEAGGNTVVITGSCFTGATAVLFGGVPATSFTVESDTRITAVVPAGTGVVDVEVVGSAACGAETLPDGYEYTDEPVIGTIDPVRGPETGGTVVTITGSNFTGVTSVTFDGRPGSALTVVSDTELRVTTPAGAVGDADVVVTGPAGSSDAGVFAYYRVADIGGATPGTGPIAGGTVVTITGQCFTGATQVLFGEVPAQYVVVSDSVIRAIAPSAATTGAVSITVVGAGECGTAVESGAFTYTPAGSAAGNGTGALAATGGSGLGTLAATALLLILGGAIAIARRRTA</sequence>
<dbReference type="InterPro" id="IPR002909">
    <property type="entry name" value="IPT_dom"/>
</dbReference>
<keyword evidence="6" id="KW-1185">Reference proteome</keyword>
<evidence type="ECO:0000256" key="1">
    <source>
        <dbReference type="ARBA" id="ARBA00022729"/>
    </source>
</evidence>
<dbReference type="InterPro" id="IPR047900">
    <property type="entry name" value="Choice_anch_G"/>
</dbReference>
<feature type="transmembrane region" description="Helical" evidence="3">
    <location>
        <begin position="1327"/>
        <end position="1347"/>
    </location>
</feature>